<dbReference type="GO" id="GO:0032259">
    <property type="term" value="P:methylation"/>
    <property type="evidence" value="ECO:0007669"/>
    <property type="project" value="UniProtKB-KW"/>
</dbReference>
<evidence type="ECO:0000313" key="5">
    <source>
        <dbReference type="Proteomes" id="UP000051295"/>
    </source>
</evidence>
<keyword evidence="5" id="KW-1185">Reference proteome</keyword>
<dbReference type="SUPFAM" id="SSF53335">
    <property type="entry name" value="S-adenosyl-L-methionine-dependent methyltransferases"/>
    <property type="match status" value="1"/>
</dbReference>
<dbReference type="EMBL" id="LAXJ01000003">
    <property type="protein sequence ID" value="KRS14012.1"/>
    <property type="molecule type" value="Genomic_DNA"/>
</dbReference>
<dbReference type="InterPro" id="IPR029063">
    <property type="entry name" value="SAM-dependent_MTases_sf"/>
</dbReference>
<evidence type="ECO:0000259" key="3">
    <source>
        <dbReference type="Pfam" id="PF13649"/>
    </source>
</evidence>
<dbReference type="Proteomes" id="UP000051295">
    <property type="component" value="Unassembled WGS sequence"/>
</dbReference>
<sequence length="201" mass="21186">MSRDDETIRVYGAEAARYADVTKDAAKDPVLRLFLKHLAPASHVLDLGCGPGIASAAIAAEGHTVTATDATPEMVDMADAKPGVTARLATFDDVIEVAAYDAIWANFSLLHAARADLPRYLSALATALRPGGLFHIGMKTGTGAHRDKIGRLYTYVTEDELRGLLRDAGLTPIETCTGADTGLDGTVAPWVTVLARKPADG</sequence>
<feature type="domain" description="Methyltransferase" evidence="3">
    <location>
        <begin position="44"/>
        <end position="132"/>
    </location>
</feature>
<keyword evidence="2 4" id="KW-0808">Transferase</keyword>
<evidence type="ECO:0000256" key="1">
    <source>
        <dbReference type="ARBA" id="ARBA00022603"/>
    </source>
</evidence>
<evidence type="ECO:0000256" key="2">
    <source>
        <dbReference type="ARBA" id="ARBA00022679"/>
    </source>
</evidence>
<dbReference type="Pfam" id="PF13649">
    <property type="entry name" value="Methyltransf_25"/>
    <property type="match status" value="1"/>
</dbReference>
<gene>
    <name evidence="4" type="ORF">XM53_05605</name>
</gene>
<dbReference type="STRING" id="1641875.XM53_05605"/>
<dbReference type="OrthoDB" id="9804312at2"/>
<protein>
    <submittedName>
        <fullName evidence="4">SAM-dependent methlyltransferase</fullName>
    </submittedName>
</protein>
<dbReference type="CDD" id="cd02440">
    <property type="entry name" value="AdoMet_MTases"/>
    <property type="match status" value="1"/>
</dbReference>
<keyword evidence="1" id="KW-0489">Methyltransferase</keyword>
<dbReference type="PATRIC" id="fig|1641875.4.peg.3147"/>
<proteinExistence type="predicted"/>
<evidence type="ECO:0000313" key="4">
    <source>
        <dbReference type="EMBL" id="KRS14012.1"/>
    </source>
</evidence>
<dbReference type="Gene3D" id="3.40.50.150">
    <property type="entry name" value="Vaccinia Virus protein VP39"/>
    <property type="match status" value="1"/>
</dbReference>
<dbReference type="InterPro" id="IPR041698">
    <property type="entry name" value="Methyltransf_25"/>
</dbReference>
<dbReference type="AlphaFoldDB" id="A0A0T5NYU4"/>
<reference evidence="4 5" key="1">
    <citation type="submission" date="2015-04" db="EMBL/GenBank/DDBJ databases">
        <title>The draft genome sequence of Roseovarius sp.R12b.</title>
        <authorList>
            <person name="Li G."/>
            <person name="Lai Q."/>
            <person name="Shao Z."/>
            <person name="Yan P."/>
        </authorList>
    </citation>
    <scope>NUCLEOTIDE SEQUENCE [LARGE SCALE GENOMIC DNA]</scope>
    <source>
        <strain evidence="4 5">R12B</strain>
    </source>
</reference>
<accession>A0A0T5NYU4</accession>
<dbReference type="RefSeq" id="WP_057791111.1">
    <property type="nucleotide sequence ID" value="NZ_LAXJ01000003.1"/>
</dbReference>
<dbReference type="PANTHER" id="PTHR43861">
    <property type="entry name" value="TRANS-ACONITATE 2-METHYLTRANSFERASE-RELATED"/>
    <property type="match status" value="1"/>
</dbReference>
<dbReference type="GO" id="GO:0008168">
    <property type="term" value="F:methyltransferase activity"/>
    <property type="evidence" value="ECO:0007669"/>
    <property type="project" value="UniProtKB-KW"/>
</dbReference>
<name>A0A0T5NYU4_9RHOB</name>
<comment type="caution">
    <text evidence="4">The sequence shown here is derived from an EMBL/GenBank/DDBJ whole genome shotgun (WGS) entry which is preliminary data.</text>
</comment>
<dbReference type="PANTHER" id="PTHR43861:SF1">
    <property type="entry name" value="TRANS-ACONITATE 2-METHYLTRANSFERASE"/>
    <property type="match status" value="1"/>
</dbReference>
<organism evidence="4 5">
    <name type="scientific">Roseovarius atlanticus</name>
    <dbReference type="NCBI Taxonomy" id="1641875"/>
    <lineage>
        <taxon>Bacteria</taxon>
        <taxon>Pseudomonadati</taxon>
        <taxon>Pseudomonadota</taxon>
        <taxon>Alphaproteobacteria</taxon>
        <taxon>Rhodobacterales</taxon>
        <taxon>Roseobacteraceae</taxon>
        <taxon>Roseovarius</taxon>
    </lineage>
</organism>